<keyword evidence="4" id="KW-0804">Transcription</keyword>
<evidence type="ECO:0000256" key="1">
    <source>
        <dbReference type="ARBA" id="ARBA00009437"/>
    </source>
</evidence>
<dbReference type="Pfam" id="PF00126">
    <property type="entry name" value="HTH_1"/>
    <property type="match status" value="1"/>
</dbReference>
<organism evidence="6 7">
    <name type="scientific">Hyphomicrobium album</name>
    <dbReference type="NCBI Taxonomy" id="2665159"/>
    <lineage>
        <taxon>Bacteria</taxon>
        <taxon>Pseudomonadati</taxon>
        <taxon>Pseudomonadota</taxon>
        <taxon>Alphaproteobacteria</taxon>
        <taxon>Hyphomicrobiales</taxon>
        <taxon>Hyphomicrobiaceae</taxon>
        <taxon>Hyphomicrobium</taxon>
    </lineage>
</organism>
<feature type="domain" description="HTH lysR-type" evidence="5">
    <location>
        <begin position="1"/>
        <end position="59"/>
    </location>
</feature>
<evidence type="ECO:0000313" key="7">
    <source>
        <dbReference type="Proteomes" id="UP000440694"/>
    </source>
</evidence>
<dbReference type="AlphaFoldDB" id="A0A6I3KMP9"/>
<dbReference type="InterPro" id="IPR036390">
    <property type="entry name" value="WH_DNA-bd_sf"/>
</dbReference>
<dbReference type="InterPro" id="IPR058163">
    <property type="entry name" value="LysR-type_TF_proteobact-type"/>
</dbReference>
<dbReference type="InterPro" id="IPR005119">
    <property type="entry name" value="LysR_subst-bd"/>
</dbReference>
<dbReference type="FunFam" id="1.10.10.10:FF:000001">
    <property type="entry name" value="LysR family transcriptional regulator"/>
    <property type="match status" value="1"/>
</dbReference>
<dbReference type="InterPro" id="IPR036388">
    <property type="entry name" value="WH-like_DNA-bd_sf"/>
</dbReference>
<evidence type="ECO:0000313" key="6">
    <source>
        <dbReference type="EMBL" id="MTD95032.1"/>
    </source>
</evidence>
<keyword evidence="2" id="KW-0805">Transcription regulation</keyword>
<dbReference type="EMBL" id="WMBQ01000001">
    <property type="protein sequence ID" value="MTD95032.1"/>
    <property type="molecule type" value="Genomic_DNA"/>
</dbReference>
<dbReference type="GO" id="GO:0003700">
    <property type="term" value="F:DNA-binding transcription factor activity"/>
    <property type="evidence" value="ECO:0007669"/>
    <property type="project" value="InterPro"/>
</dbReference>
<accession>A0A6I3KMP9</accession>
<dbReference type="Gene3D" id="3.40.190.290">
    <property type="match status" value="1"/>
</dbReference>
<dbReference type="PANTHER" id="PTHR30537">
    <property type="entry name" value="HTH-TYPE TRANSCRIPTIONAL REGULATOR"/>
    <property type="match status" value="1"/>
</dbReference>
<dbReference type="PANTHER" id="PTHR30537:SF5">
    <property type="entry name" value="HTH-TYPE TRANSCRIPTIONAL ACTIVATOR TTDR-RELATED"/>
    <property type="match status" value="1"/>
</dbReference>
<evidence type="ECO:0000256" key="2">
    <source>
        <dbReference type="ARBA" id="ARBA00023015"/>
    </source>
</evidence>
<dbReference type="RefSeq" id="WP_154739380.1">
    <property type="nucleotide sequence ID" value="NZ_WMBQ01000001.1"/>
</dbReference>
<keyword evidence="7" id="KW-1185">Reference proteome</keyword>
<keyword evidence="3" id="KW-0238">DNA-binding</keyword>
<dbReference type="Pfam" id="PF03466">
    <property type="entry name" value="LysR_substrate"/>
    <property type="match status" value="1"/>
</dbReference>
<evidence type="ECO:0000256" key="3">
    <source>
        <dbReference type="ARBA" id="ARBA00023125"/>
    </source>
</evidence>
<dbReference type="InterPro" id="IPR000847">
    <property type="entry name" value="LysR_HTH_N"/>
</dbReference>
<evidence type="ECO:0000259" key="5">
    <source>
        <dbReference type="PROSITE" id="PS50931"/>
    </source>
</evidence>
<dbReference type="SUPFAM" id="SSF46785">
    <property type="entry name" value="Winged helix' DNA-binding domain"/>
    <property type="match status" value="1"/>
</dbReference>
<evidence type="ECO:0000256" key="4">
    <source>
        <dbReference type="ARBA" id="ARBA00023163"/>
    </source>
</evidence>
<proteinExistence type="inferred from homology"/>
<comment type="similarity">
    <text evidence="1">Belongs to the LysR transcriptional regulatory family.</text>
</comment>
<gene>
    <name evidence="6" type="ORF">GIW81_11885</name>
</gene>
<dbReference type="Proteomes" id="UP000440694">
    <property type="component" value="Unassembled WGS sequence"/>
</dbReference>
<comment type="caution">
    <text evidence="6">The sequence shown here is derived from an EMBL/GenBank/DDBJ whole genome shotgun (WGS) entry which is preliminary data.</text>
</comment>
<name>A0A6I3KMP9_9HYPH</name>
<sequence length="303" mass="32931">MDHFRAMKAFIAVADAGSLSAAARRMGAPLANISRLLAQLEGQLDCVLIERTTRRMALTAAGRDYLDACRHVIETLEASEGRIAGQSEELAGTIAITAPVSFGRLQIVPLVAEFLSTHPRLDARLLLSDRNIDLVEEDIDVAVRIGDLRDSGLLAQRVGSLRLVAGAAPRLLKGRAIPSSPSDLADRPCITFSGLMQGGSRWVFKSKRHGRKAVRVHPRLNVNTAEAAVDAAISGVGVVRVLSYQAEAAIRAGQLVPLLQQFEDTAIPINLVYRATRSDTPRVKRFVEFAAARLRQHHQSRAR</sequence>
<dbReference type="SUPFAM" id="SSF53850">
    <property type="entry name" value="Periplasmic binding protein-like II"/>
    <property type="match status" value="1"/>
</dbReference>
<reference evidence="6 7" key="1">
    <citation type="submission" date="2019-11" db="EMBL/GenBank/DDBJ databases">
        <title>Identification of a novel strain.</title>
        <authorList>
            <person name="Xu Q."/>
            <person name="Wang G."/>
        </authorList>
    </citation>
    <scope>NUCLEOTIDE SEQUENCE [LARGE SCALE GENOMIC DNA]</scope>
    <source>
        <strain evidence="7">xq</strain>
    </source>
</reference>
<dbReference type="GO" id="GO:0043565">
    <property type="term" value="F:sequence-specific DNA binding"/>
    <property type="evidence" value="ECO:0007669"/>
    <property type="project" value="TreeGrafter"/>
</dbReference>
<protein>
    <submittedName>
        <fullName evidence="6">LysR family transcriptional regulator</fullName>
    </submittedName>
</protein>
<dbReference type="GO" id="GO:0006351">
    <property type="term" value="P:DNA-templated transcription"/>
    <property type="evidence" value="ECO:0007669"/>
    <property type="project" value="TreeGrafter"/>
</dbReference>
<dbReference type="Gene3D" id="1.10.10.10">
    <property type="entry name" value="Winged helix-like DNA-binding domain superfamily/Winged helix DNA-binding domain"/>
    <property type="match status" value="1"/>
</dbReference>
<dbReference type="PROSITE" id="PS50931">
    <property type="entry name" value="HTH_LYSR"/>
    <property type="match status" value="1"/>
</dbReference>